<keyword evidence="3 11" id="KW-1134">Transmembrane beta strand</keyword>
<evidence type="ECO:0000259" key="15">
    <source>
        <dbReference type="Pfam" id="PF07715"/>
    </source>
</evidence>
<keyword evidence="9 11" id="KW-0472">Membrane</keyword>
<dbReference type="InterPro" id="IPR000531">
    <property type="entry name" value="Beta-barrel_TonB"/>
</dbReference>
<keyword evidence="13" id="KW-0732">Signal</keyword>
<evidence type="ECO:0000256" key="4">
    <source>
        <dbReference type="ARBA" id="ARBA00022496"/>
    </source>
</evidence>
<dbReference type="Gene3D" id="2.40.170.20">
    <property type="entry name" value="TonB-dependent receptor, beta-barrel domain"/>
    <property type="match status" value="1"/>
</dbReference>
<dbReference type="PROSITE" id="PS52016">
    <property type="entry name" value="TONB_DEPENDENT_REC_3"/>
    <property type="match status" value="1"/>
</dbReference>
<organism evidence="16 17">
    <name type="scientific">Sphingomonas natans</name>
    <dbReference type="NCBI Taxonomy" id="3063330"/>
    <lineage>
        <taxon>Bacteria</taxon>
        <taxon>Pseudomonadati</taxon>
        <taxon>Pseudomonadota</taxon>
        <taxon>Alphaproteobacteria</taxon>
        <taxon>Sphingomonadales</taxon>
        <taxon>Sphingomonadaceae</taxon>
        <taxon>Sphingomonas</taxon>
    </lineage>
</organism>
<dbReference type="Proteomes" id="UP001169764">
    <property type="component" value="Unassembled WGS sequence"/>
</dbReference>
<dbReference type="EMBL" id="JAUOTP010000003">
    <property type="protein sequence ID" value="MDO6414594.1"/>
    <property type="molecule type" value="Genomic_DNA"/>
</dbReference>
<reference evidence="16" key="1">
    <citation type="submission" date="2023-07" db="EMBL/GenBank/DDBJ databases">
        <authorList>
            <person name="Kim M."/>
        </authorList>
    </citation>
    <scope>NUCLEOTIDE SEQUENCE</scope>
    <source>
        <strain evidence="16">BIUV-7</strain>
    </source>
</reference>
<evidence type="ECO:0000256" key="12">
    <source>
        <dbReference type="RuleBase" id="RU003357"/>
    </source>
</evidence>
<keyword evidence="10 11" id="KW-0998">Cell outer membrane</keyword>
<keyword evidence="2 11" id="KW-0813">Transport</keyword>
<evidence type="ECO:0000256" key="13">
    <source>
        <dbReference type="SAM" id="SignalP"/>
    </source>
</evidence>
<feature type="domain" description="TonB-dependent receptor-like beta-barrel" evidence="14">
    <location>
        <begin position="309"/>
        <end position="717"/>
    </location>
</feature>
<sequence>MYRHLHVARQLLAGTAVLAAFPAFSQVRPPTAPAAGDAAPATPPAAVSAADANDIIVTAQRRSERLEAVPLSITAVSGSNLVRSGVTRFQDLGNIAAGVQVSRGGAFTQPSIRGVTTLTTGLGYENNVAVYIDGFYQSDTLGINGDLVNVADVQILKGPQGTLYGRNATGGAILVNTLDPSSQLSGNFNVAYARFNDKRAQAYLSGPLADDIGFSIAGYYRNSDGYIKDIDATGKKDFDAAPFKSASLRAKLKAHPFDGVKLTFGYNHLYLLDGRGLVYVQYANAPSSINALPGRATERNTASLNLVPKNTVKVDEGTLKSEVATGIGTLTSYTGYTHRSVYIIYDFDGSKVPLSSTSQSGRQKTFQEQADYNIDAIKNFEIVIGGLFYRDKLSSSFVPSSFGVNSPEQFSNASSHAVAAYADVTYHLTEKLFLTGGVRYSRERKHVDYHVAAPSPILPGSTNATFSGVAPRAVLRYEIAPRTNVYASFTEGFRSGTLPQTPQARPELLIPISPEKIKAYEVGFKTASRTIRFDTAAFYYDYRNLQVGLTVPDPTCTGLGCAIVNVIGNAPKARSYGGEASLTVTPAPDLNLRANGAYTHARYINFAGATGTGLNAVTNLNVPGQRQNWNGQQMARAPTWSGSLGADYSVPLAGGKITLSGNGTYTSSFVVGNASLYGPTGPAALQNEQRFRQKAYAMLNLSLNWVDASNHFSLGVYSENVTNTKYLVISSGSSFGSFRQYGEPVTYGVRAGYKF</sequence>
<feature type="domain" description="TonB-dependent receptor plug" evidence="15">
    <location>
        <begin position="67"/>
        <end position="172"/>
    </location>
</feature>
<evidence type="ECO:0000256" key="5">
    <source>
        <dbReference type="ARBA" id="ARBA00022692"/>
    </source>
</evidence>
<dbReference type="Pfam" id="PF00593">
    <property type="entry name" value="TonB_dep_Rec_b-barrel"/>
    <property type="match status" value="1"/>
</dbReference>
<dbReference type="SUPFAM" id="SSF56935">
    <property type="entry name" value="Porins"/>
    <property type="match status" value="1"/>
</dbReference>
<feature type="signal peptide" evidence="13">
    <location>
        <begin position="1"/>
        <end position="25"/>
    </location>
</feature>
<keyword evidence="8 12" id="KW-0798">TonB box</keyword>
<dbReference type="PANTHER" id="PTHR32552">
    <property type="entry name" value="FERRICHROME IRON RECEPTOR-RELATED"/>
    <property type="match status" value="1"/>
</dbReference>
<comment type="subcellular location">
    <subcellularLocation>
        <location evidence="1 11">Cell outer membrane</location>
        <topology evidence="1 11">Multi-pass membrane protein</topology>
    </subcellularLocation>
</comment>
<evidence type="ECO:0000259" key="14">
    <source>
        <dbReference type="Pfam" id="PF00593"/>
    </source>
</evidence>
<evidence type="ECO:0000256" key="1">
    <source>
        <dbReference type="ARBA" id="ARBA00004571"/>
    </source>
</evidence>
<name>A0ABT8Y8F2_9SPHN</name>
<evidence type="ECO:0000256" key="2">
    <source>
        <dbReference type="ARBA" id="ARBA00022448"/>
    </source>
</evidence>
<evidence type="ECO:0000256" key="7">
    <source>
        <dbReference type="ARBA" id="ARBA00023065"/>
    </source>
</evidence>
<evidence type="ECO:0000256" key="3">
    <source>
        <dbReference type="ARBA" id="ARBA00022452"/>
    </source>
</evidence>
<proteinExistence type="inferred from homology"/>
<dbReference type="InterPro" id="IPR036942">
    <property type="entry name" value="Beta-barrel_TonB_sf"/>
</dbReference>
<evidence type="ECO:0000313" key="16">
    <source>
        <dbReference type="EMBL" id="MDO6414594.1"/>
    </source>
</evidence>
<dbReference type="Pfam" id="PF07715">
    <property type="entry name" value="Plug"/>
    <property type="match status" value="1"/>
</dbReference>
<evidence type="ECO:0000313" key="17">
    <source>
        <dbReference type="Proteomes" id="UP001169764"/>
    </source>
</evidence>
<evidence type="ECO:0000256" key="8">
    <source>
        <dbReference type="ARBA" id="ARBA00023077"/>
    </source>
</evidence>
<keyword evidence="7" id="KW-0406">Ion transport</keyword>
<comment type="similarity">
    <text evidence="11 12">Belongs to the TonB-dependent receptor family.</text>
</comment>
<keyword evidence="16" id="KW-0675">Receptor</keyword>
<keyword evidence="6" id="KW-0408">Iron</keyword>
<evidence type="ECO:0000256" key="9">
    <source>
        <dbReference type="ARBA" id="ARBA00023136"/>
    </source>
</evidence>
<dbReference type="RefSeq" id="WP_303541860.1">
    <property type="nucleotide sequence ID" value="NZ_JAUOTP010000003.1"/>
</dbReference>
<keyword evidence="4" id="KW-0410">Iron transport</keyword>
<gene>
    <name evidence="16" type="ORF">Q4F19_09395</name>
</gene>
<dbReference type="PANTHER" id="PTHR32552:SF81">
    <property type="entry name" value="TONB-DEPENDENT OUTER MEMBRANE RECEPTOR"/>
    <property type="match status" value="1"/>
</dbReference>
<protein>
    <submittedName>
        <fullName evidence="16">TonB-dependent receptor</fullName>
    </submittedName>
</protein>
<accession>A0ABT8Y8F2</accession>
<evidence type="ECO:0000256" key="6">
    <source>
        <dbReference type="ARBA" id="ARBA00023004"/>
    </source>
</evidence>
<keyword evidence="17" id="KW-1185">Reference proteome</keyword>
<comment type="caution">
    <text evidence="16">The sequence shown here is derived from an EMBL/GenBank/DDBJ whole genome shotgun (WGS) entry which is preliminary data.</text>
</comment>
<dbReference type="CDD" id="cd01347">
    <property type="entry name" value="ligand_gated_channel"/>
    <property type="match status" value="1"/>
</dbReference>
<feature type="chain" id="PRO_5046981792" evidence="13">
    <location>
        <begin position="26"/>
        <end position="755"/>
    </location>
</feature>
<dbReference type="InterPro" id="IPR039426">
    <property type="entry name" value="TonB-dep_rcpt-like"/>
</dbReference>
<keyword evidence="5 11" id="KW-0812">Transmembrane</keyword>
<evidence type="ECO:0000256" key="10">
    <source>
        <dbReference type="ARBA" id="ARBA00023237"/>
    </source>
</evidence>
<evidence type="ECO:0000256" key="11">
    <source>
        <dbReference type="PROSITE-ProRule" id="PRU01360"/>
    </source>
</evidence>
<dbReference type="InterPro" id="IPR012910">
    <property type="entry name" value="Plug_dom"/>
</dbReference>